<feature type="region of interest" description="Disordered" evidence="4">
    <location>
        <begin position="189"/>
        <end position="215"/>
    </location>
</feature>
<dbReference type="GO" id="GO:0004596">
    <property type="term" value="F:protein-N-terminal amino-acid acetyltransferase activity"/>
    <property type="evidence" value="ECO:0007669"/>
    <property type="project" value="InterPro"/>
</dbReference>
<keyword evidence="7" id="KW-1185">Reference proteome</keyword>
<evidence type="ECO:0000256" key="3">
    <source>
        <dbReference type="ARBA" id="ARBA00024025"/>
    </source>
</evidence>
<keyword evidence="1 6" id="KW-0808">Transferase</keyword>
<gene>
    <name evidence="6" type="ORF">BT63DRAFT_423256</name>
</gene>
<evidence type="ECO:0000313" key="6">
    <source>
        <dbReference type="EMBL" id="KAF2670995.1"/>
    </source>
</evidence>
<dbReference type="Gene3D" id="3.40.630.30">
    <property type="match status" value="1"/>
</dbReference>
<feature type="compositionally biased region" description="Acidic residues" evidence="4">
    <location>
        <begin position="205"/>
        <end position="215"/>
    </location>
</feature>
<name>A0A6A6UFD5_9PEZI</name>
<dbReference type="CDD" id="cd04301">
    <property type="entry name" value="NAT_SF"/>
    <property type="match status" value="1"/>
</dbReference>
<accession>A0A6A6UFD5</accession>
<dbReference type="AlphaFoldDB" id="A0A6A6UFD5"/>
<dbReference type="OrthoDB" id="249099at2759"/>
<protein>
    <submittedName>
        <fullName evidence="6">Acyl-CoA N-acyltransferase</fullName>
    </submittedName>
</protein>
<comment type="similarity">
    <text evidence="3">Belongs to the acetyltransferase family. MAK3 subfamily.</text>
</comment>
<evidence type="ECO:0000256" key="2">
    <source>
        <dbReference type="ARBA" id="ARBA00023315"/>
    </source>
</evidence>
<organism evidence="6 7">
    <name type="scientific">Microthyrium microscopicum</name>
    <dbReference type="NCBI Taxonomy" id="703497"/>
    <lineage>
        <taxon>Eukaryota</taxon>
        <taxon>Fungi</taxon>
        <taxon>Dikarya</taxon>
        <taxon>Ascomycota</taxon>
        <taxon>Pezizomycotina</taxon>
        <taxon>Dothideomycetes</taxon>
        <taxon>Dothideomycetes incertae sedis</taxon>
        <taxon>Microthyriales</taxon>
        <taxon>Microthyriaceae</taxon>
        <taxon>Microthyrium</taxon>
    </lineage>
</organism>
<dbReference type="PROSITE" id="PS51186">
    <property type="entry name" value="GNAT"/>
    <property type="match status" value="1"/>
</dbReference>
<dbReference type="InterPro" id="IPR000182">
    <property type="entry name" value="GNAT_dom"/>
</dbReference>
<evidence type="ECO:0000313" key="7">
    <source>
        <dbReference type="Proteomes" id="UP000799302"/>
    </source>
</evidence>
<dbReference type="Proteomes" id="UP000799302">
    <property type="component" value="Unassembled WGS sequence"/>
</dbReference>
<dbReference type="PANTHER" id="PTHR45896">
    <property type="entry name" value="N-ALPHA-ACETYLTRANSFERASE 30"/>
    <property type="match status" value="1"/>
</dbReference>
<proteinExistence type="inferred from homology"/>
<keyword evidence="2 6" id="KW-0012">Acyltransferase</keyword>
<evidence type="ECO:0000256" key="4">
    <source>
        <dbReference type="SAM" id="MobiDB-lite"/>
    </source>
</evidence>
<dbReference type="SUPFAM" id="SSF55729">
    <property type="entry name" value="Acyl-CoA N-acyltransferases (Nat)"/>
    <property type="match status" value="1"/>
</dbReference>
<evidence type="ECO:0000259" key="5">
    <source>
        <dbReference type="PROSITE" id="PS51186"/>
    </source>
</evidence>
<dbReference type="GO" id="GO:0031417">
    <property type="term" value="C:NatC complex"/>
    <property type="evidence" value="ECO:0007669"/>
    <property type="project" value="TreeGrafter"/>
</dbReference>
<sequence>MEPNKSDAMSITATPAVGGPQSDATVQYMQYTNEMEPQYLEAIRKLIGRDLSEPYSIYVYRYFLFNWPDLCWLALDDNTKELLGVIICKLEHHRSGTYRGYIAMLAVETVCRGRGLGSTLAKHAIDSMSDKGADEIVLETETNNTASLKLYEKLGFLCTKQLHRYYLNGNNAFRLALYLSDLRTRADQDGRPMVPAPSISRPWDESQEYDDELYG</sequence>
<dbReference type="Pfam" id="PF00583">
    <property type="entry name" value="Acetyltransf_1"/>
    <property type="match status" value="1"/>
</dbReference>
<evidence type="ECO:0000256" key="1">
    <source>
        <dbReference type="ARBA" id="ARBA00022679"/>
    </source>
</evidence>
<dbReference type="InterPro" id="IPR044542">
    <property type="entry name" value="NAA30-like"/>
</dbReference>
<dbReference type="InterPro" id="IPR016181">
    <property type="entry name" value="Acyl_CoA_acyltransferase"/>
</dbReference>
<feature type="domain" description="N-acetyltransferase" evidence="5">
    <location>
        <begin position="30"/>
        <end position="180"/>
    </location>
</feature>
<dbReference type="EMBL" id="MU004233">
    <property type="protein sequence ID" value="KAF2670995.1"/>
    <property type="molecule type" value="Genomic_DNA"/>
</dbReference>
<dbReference type="PANTHER" id="PTHR45896:SF1">
    <property type="entry name" value="N-ALPHA-ACETYLTRANSFERASE 30"/>
    <property type="match status" value="1"/>
</dbReference>
<reference evidence="6" key="1">
    <citation type="journal article" date="2020" name="Stud. Mycol.">
        <title>101 Dothideomycetes genomes: a test case for predicting lifestyles and emergence of pathogens.</title>
        <authorList>
            <person name="Haridas S."/>
            <person name="Albert R."/>
            <person name="Binder M."/>
            <person name="Bloem J."/>
            <person name="Labutti K."/>
            <person name="Salamov A."/>
            <person name="Andreopoulos B."/>
            <person name="Baker S."/>
            <person name="Barry K."/>
            <person name="Bills G."/>
            <person name="Bluhm B."/>
            <person name="Cannon C."/>
            <person name="Castanera R."/>
            <person name="Culley D."/>
            <person name="Daum C."/>
            <person name="Ezra D."/>
            <person name="Gonzalez J."/>
            <person name="Henrissat B."/>
            <person name="Kuo A."/>
            <person name="Liang C."/>
            <person name="Lipzen A."/>
            <person name="Lutzoni F."/>
            <person name="Magnuson J."/>
            <person name="Mondo S."/>
            <person name="Nolan M."/>
            <person name="Ohm R."/>
            <person name="Pangilinan J."/>
            <person name="Park H.-J."/>
            <person name="Ramirez L."/>
            <person name="Alfaro M."/>
            <person name="Sun H."/>
            <person name="Tritt A."/>
            <person name="Yoshinaga Y."/>
            <person name="Zwiers L.-H."/>
            <person name="Turgeon B."/>
            <person name="Goodwin S."/>
            <person name="Spatafora J."/>
            <person name="Crous P."/>
            <person name="Grigoriev I."/>
        </authorList>
    </citation>
    <scope>NUCLEOTIDE SEQUENCE</scope>
    <source>
        <strain evidence="6">CBS 115976</strain>
    </source>
</reference>